<proteinExistence type="predicted"/>
<comment type="caution">
    <text evidence="7">The sequence shown here is derived from an EMBL/GenBank/DDBJ whole genome shotgun (WGS) entry which is preliminary data.</text>
</comment>
<keyword evidence="4" id="KW-0572">Peptidoglycan-anchor</keyword>
<keyword evidence="5" id="KW-0472">Membrane</keyword>
<dbReference type="Pfam" id="PF00746">
    <property type="entry name" value="Gram_pos_anchor"/>
    <property type="match status" value="1"/>
</dbReference>
<keyword evidence="8" id="KW-1185">Reference proteome</keyword>
<reference evidence="7" key="1">
    <citation type="submission" date="2020-08" db="EMBL/GenBank/DDBJ databases">
        <authorList>
            <person name="Cejkova D."/>
            <person name="Kubasova T."/>
            <person name="Jahodarova E."/>
            <person name="Rychlik I."/>
        </authorList>
    </citation>
    <scope>NUCLEOTIDE SEQUENCE</scope>
    <source>
        <strain evidence="7">An836</strain>
    </source>
</reference>
<accession>A0A939B920</accession>
<evidence type="ECO:0000313" key="7">
    <source>
        <dbReference type="EMBL" id="MBM6700472.1"/>
    </source>
</evidence>
<evidence type="ECO:0000259" key="6">
    <source>
        <dbReference type="Pfam" id="PF00746"/>
    </source>
</evidence>
<dbReference type="EMBL" id="JACLYU010000050">
    <property type="protein sequence ID" value="MBM6700472.1"/>
    <property type="molecule type" value="Genomic_DNA"/>
</dbReference>
<protein>
    <submittedName>
        <fullName evidence="7">LPXTG cell wall anchor domain-containing protein</fullName>
    </submittedName>
</protein>
<dbReference type="Proteomes" id="UP000718821">
    <property type="component" value="Unassembled WGS sequence"/>
</dbReference>
<evidence type="ECO:0000256" key="5">
    <source>
        <dbReference type="SAM" id="Phobius"/>
    </source>
</evidence>
<keyword evidence="1" id="KW-0134">Cell wall</keyword>
<gene>
    <name evidence="7" type="ORF">H7U32_09295</name>
</gene>
<dbReference type="InterPro" id="IPR019931">
    <property type="entry name" value="LPXTG_anchor"/>
</dbReference>
<feature type="transmembrane region" description="Helical" evidence="5">
    <location>
        <begin position="64"/>
        <end position="86"/>
    </location>
</feature>
<evidence type="ECO:0000256" key="4">
    <source>
        <dbReference type="ARBA" id="ARBA00023088"/>
    </source>
</evidence>
<keyword evidence="3" id="KW-0732">Signal</keyword>
<feature type="domain" description="Gram-positive cocci surface proteins LPxTG" evidence="6">
    <location>
        <begin position="58"/>
        <end position="89"/>
    </location>
</feature>
<keyword evidence="2" id="KW-0964">Secreted</keyword>
<evidence type="ECO:0000313" key="8">
    <source>
        <dbReference type="Proteomes" id="UP000718821"/>
    </source>
</evidence>
<sequence>MPPDTYWQTALPTMTVTVAGGKVSFAATTDTFGLVTVDNTTDENNGTATVKNIRNITQLPLTGAAGIAMFTVVGLLVLGAGVGVYVKSRSTRKAMMA</sequence>
<dbReference type="RefSeq" id="WP_204469788.1">
    <property type="nucleotide sequence ID" value="NZ_JACLYU010000050.1"/>
</dbReference>
<dbReference type="AlphaFoldDB" id="A0A939B920"/>
<keyword evidence="5" id="KW-0812">Transmembrane</keyword>
<organism evidence="7 8">
    <name type="scientific">Bifidobacterium pullorum subsp. saeculare</name>
    <dbReference type="NCBI Taxonomy" id="78257"/>
    <lineage>
        <taxon>Bacteria</taxon>
        <taxon>Bacillati</taxon>
        <taxon>Actinomycetota</taxon>
        <taxon>Actinomycetes</taxon>
        <taxon>Bifidobacteriales</taxon>
        <taxon>Bifidobacteriaceae</taxon>
        <taxon>Bifidobacterium</taxon>
    </lineage>
</organism>
<evidence type="ECO:0000256" key="3">
    <source>
        <dbReference type="ARBA" id="ARBA00022729"/>
    </source>
</evidence>
<name>A0A939B920_9BIFI</name>
<evidence type="ECO:0000256" key="2">
    <source>
        <dbReference type="ARBA" id="ARBA00022525"/>
    </source>
</evidence>
<keyword evidence="5" id="KW-1133">Transmembrane helix</keyword>
<reference evidence="7" key="2">
    <citation type="journal article" date="2021" name="Sci. Rep.">
        <title>The distribution of antibiotic resistance genes in chicken gut microbiota commensals.</title>
        <authorList>
            <person name="Juricova H."/>
            <person name="Matiasovicova J."/>
            <person name="Kubasova T."/>
            <person name="Cejkova D."/>
            <person name="Rychlik I."/>
        </authorList>
    </citation>
    <scope>NUCLEOTIDE SEQUENCE</scope>
    <source>
        <strain evidence="7">An836</strain>
    </source>
</reference>
<dbReference type="NCBIfam" id="TIGR01167">
    <property type="entry name" value="LPXTG_anchor"/>
    <property type="match status" value="1"/>
</dbReference>
<evidence type="ECO:0000256" key="1">
    <source>
        <dbReference type="ARBA" id="ARBA00022512"/>
    </source>
</evidence>